<keyword evidence="3" id="KW-1185">Reference proteome</keyword>
<organism evidence="2 3">
    <name type="scientific">Hemibagrus guttatus</name>
    <dbReference type="NCBI Taxonomy" id="175788"/>
    <lineage>
        <taxon>Eukaryota</taxon>
        <taxon>Metazoa</taxon>
        <taxon>Chordata</taxon>
        <taxon>Craniata</taxon>
        <taxon>Vertebrata</taxon>
        <taxon>Euteleostomi</taxon>
        <taxon>Actinopterygii</taxon>
        <taxon>Neopterygii</taxon>
        <taxon>Teleostei</taxon>
        <taxon>Ostariophysi</taxon>
        <taxon>Siluriformes</taxon>
        <taxon>Bagridae</taxon>
        <taxon>Hemibagrus</taxon>
    </lineage>
</organism>
<reference evidence="2" key="1">
    <citation type="submission" date="2023-06" db="EMBL/GenBank/DDBJ databases">
        <title>Male Hemibagrus guttatus genome.</title>
        <authorList>
            <person name="Bian C."/>
        </authorList>
    </citation>
    <scope>NUCLEOTIDE SEQUENCE</scope>
    <source>
        <strain evidence="2">Male_cb2023</strain>
        <tissue evidence="2">Muscle</tissue>
    </source>
</reference>
<accession>A0AAE0V512</accession>
<dbReference type="Proteomes" id="UP001274896">
    <property type="component" value="Unassembled WGS sequence"/>
</dbReference>
<feature type="region of interest" description="Disordered" evidence="1">
    <location>
        <begin position="1"/>
        <end position="26"/>
    </location>
</feature>
<proteinExistence type="predicted"/>
<comment type="caution">
    <text evidence="2">The sequence shown here is derived from an EMBL/GenBank/DDBJ whole genome shotgun (WGS) entry which is preliminary data.</text>
</comment>
<evidence type="ECO:0000256" key="1">
    <source>
        <dbReference type="SAM" id="MobiDB-lite"/>
    </source>
</evidence>
<evidence type="ECO:0000313" key="2">
    <source>
        <dbReference type="EMBL" id="KAK3535773.1"/>
    </source>
</evidence>
<name>A0AAE0V512_9TELE</name>
<dbReference type="EMBL" id="JAUCMX010000009">
    <property type="protein sequence ID" value="KAK3535773.1"/>
    <property type="molecule type" value="Genomic_DNA"/>
</dbReference>
<sequence length="315" mass="35880">MSTSTYMADEDESGRSSKAETVESMRNQLKAEGEKIYEFENNNMKESLLASRRSKPKLASAQAVLSSRLEPETIQKEPFVTPSENPEAWEPNSVPIKHKNTKNIADEVSRKNMWRDGQRERWRGKRRERLEGRVEYIEEENNTTEEQMNQGIKLRHIQRQWRSKEAQDEETEKDVTGLRGAVQGNIDMDAEMRGTVPHRIFSKVFANSFASSSSSSSSSFNYSSAESDEVFSEGEEMVRRKDVRKFACSPCASEVSSGYSGFLPQYKDMHVSILEDILDYDAVVKAQAEFMGSAGWTPRHVVCAYTVVYSVQYVT</sequence>
<evidence type="ECO:0000313" key="3">
    <source>
        <dbReference type="Proteomes" id="UP001274896"/>
    </source>
</evidence>
<feature type="compositionally biased region" description="Basic and acidic residues" evidence="1">
    <location>
        <begin position="13"/>
        <end position="26"/>
    </location>
</feature>
<feature type="region of interest" description="Disordered" evidence="1">
    <location>
        <begin position="64"/>
        <end position="95"/>
    </location>
</feature>
<dbReference type="AlphaFoldDB" id="A0AAE0V512"/>
<protein>
    <submittedName>
        <fullName evidence="2">Uncharacterized protein</fullName>
    </submittedName>
</protein>
<gene>
    <name evidence="2" type="ORF">QTP70_021086</name>
</gene>